<dbReference type="Proteomes" id="UP000299102">
    <property type="component" value="Unassembled WGS sequence"/>
</dbReference>
<dbReference type="PANTHER" id="PTHR46164">
    <property type="entry name" value="ATF6, ISOFORM C"/>
    <property type="match status" value="1"/>
</dbReference>
<protein>
    <submittedName>
        <fullName evidence="8">Cyclic AMP-dependent transcription factor ATF-6 alpha</fullName>
    </submittedName>
</protein>
<feature type="compositionally biased region" description="Low complexity" evidence="7">
    <location>
        <begin position="194"/>
        <end position="203"/>
    </location>
</feature>
<evidence type="ECO:0000256" key="5">
    <source>
        <dbReference type="ARBA" id="ARBA00023163"/>
    </source>
</evidence>
<dbReference type="GO" id="GO:0000981">
    <property type="term" value="F:DNA-binding transcription factor activity, RNA polymerase II-specific"/>
    <property type="evidence" value="ECO:0007669"/>
    <property type="project" value="TreeGrafter"/>
</dbReference>
<keyword evidence="5" id="KW-0804">Transcription</keyword>
<keyword evidence="9" id="KW-1185">Reference proteome</keyword>
<comment type="caution">
    <text evidence="8">The sequence shown here is derived from an EMBL/GenBank/DDBJ whole genome shotgun (WGS) entry which is preliminary data.</text>
</comment>
<evidence type="ECO:0000256" key="2">
    <source>
        <dbReference type="ARBA" id="ARBA00009050"/>
    </source>
</evidence>
<feature type="compositionally biased region" description="Basic and acidic residues" evidence="7">
    <location>
        <begin position="160"/>
        <end position="176"/>
    </location>
</feature>
<dbReference type="STRING" id="151549.A0A4C1STY2"/>
<dbReference type="EMBL" id="BGZK01003922">
    <property type="protein sequence ID" value="GBP05602.1"/>
    <property type="molecule type" value="Genomic_DNA"/>
</dbReference>
<dbReference type="InterPro" id="IPR051882">
    <property type="entry name" value="ATF_bZIP_TF"/>
</dbReference>
<gene>
    <name evidence="8" type="primary">ATF6</name>
    <name evidence="8" type="ORF">EVAR_72907_1</name>
</gene>
<proteinExistence type="inferred from homology"/>
<accession>A0A4C1STY2</accession>
<comment type="subcellular location">
    <subcellularLocation>
        <location evidence="1">Membrane</location>
        <topology evidence="1">Single-pass membrane protein</topology>
    </subcellularLocation>
</comment>
<evidence type="ECO:0000256" key="3">
    <source>
        <dbReference type="ARBA" id="ARBA00023015"/>
    </source>
</evidence>
<organism evidence="8 9">
    <name type="scientific">Eumeta variegata</name>
    <name type="common">Bagworm moth</name>
    <name type="synonym">Eumeta japonica</name>
    <dbReference type="NCBI Taxonomy" id="151549"/>
    <lineage>
        <taxon>Eukaryota</taxon>
        <taxon>Metazoa</taxon>
        <taxon>Ecdysozoa</taxon>
        <taxon>Arthropoda</taxon>
        <taxon>Hexapoda</taxon>
        <taxon>Insecta</taxon>
        <taxon>Pterygota</taxon>
        <taxon>Neoptera</taxon>
        <taxon>Endopterygota</taxon>
        <taxon>Lepidoptera</taxon>
        <taxon>Glossata</taxon>
        <taxon>Ditrysia</taxon>
        <taxon>Tineoidea</taxon>
        <taxon>Psychidae</taxon>
        <taxon>Oiketicinae</taxon>
        <taxon>Eumeta</taxon>
    </lineage>
</organism>
<sequence length="258" mass="28927">MDYDITLQAPIGTKQKRKIILMLKRQRKLRNSVLMGQPNNRYFKPRISEEYLRLFKGIKRQDDTFYVLSFNMDHILLPASAYNKSSRPKMSLMLPAGDPLNNGDIVLMQIDCEVINTTELEIKSHMIPEKLRPAKFTTNVNPHDVANNETANPTAATATKAKDTTSKKEESKEKPSVPRTYFMMGPKNQDSSQTTNNVGNGTNIVKRKPTAVKFNATDSVIGSGVLNVRNSSLFSRMRNTVGSQGNSFLSATDVKKLL</sequence>
<evidence type="ECO:0000313" key="9">
    <source>
        <dbReference type="Proteomes" id="UP000299102"/>
    </source>
</evidence>
<keyword evidence="4" id="KW-0238">DNA-binding</keyword>
<comment type="similarity">
    <text evidence="2">Belongs to the bZIP family. ATF subfamily.</text>
</comment>
<dbReference type="GO" id="GO:0005634">
    <property type="term" value="C:nucleus"/>
    <property type="evidence" value="ECO:0007669"/>
    <property type="project" value="TreeGrafter"/>
</dbReference>
<evidence type="ECO:0000256" key="4">
    <source>
        <dbReference type="ARBA" id="ARBA00023125"/>
    </source>
</evidence>
<dbReference type="GO" id="GO:0000978">
    <property type="term" value="F:RNA polymerase II cis-regulatory region sequence-specific DNA binding"/>
    <property type="evidence" value="ECO:0007669"/>
    <property type="project" value="TreeGrafter"/>
</dbReference>
<feature type="region of interest" description="Disordered" evidence="7">
    <location>
        <begin position="144"/>
        <end position="203"/>
    </location>
</feature>
<dbReference type="AlphaFoldDB" id="A0A4C1STY2"/>
<keyword evidence="6" id="KW-0539">Nucleus</keyword>
<dbReference type="OrthoDB" id="644067at2759"/>
<dbReference type="GO" id="GO:0030968">
    <property type="term" value="P:endoplasmic reticulum unfolded protein response"/>
    <property type="evidence" value="ECO:0007669"/>
    <property type="project" value="TreeGrafter"/>
</dbReference>
<dbReference type="PANTHER" id="PTHR46164:SF3">
    <property type="entry name" value="ATF6, ISOFORM C"/>
    <property type="match status" value="1"/>
</dbReference>
<dbReference type="GO" id="GO:0016020">
    <property type="term" value="C:membrane"/>
    <property type="evidence" value="ECO:0007669"/>
    <property type="project" value="UniProtKB-SubCell"/>
</dbReference>
<evidence type="ECO:0000256" key="6">
    <source>
        <dbReference type="ARBA" id="ARBA00023242"/>
    </source>
</evidence>
<feature type="compositionally biased region" description="Low complexity" evidence="7">
    <location>
        <begin position="147"/>
        <end position="159"/>
    </location>
</feature>
<reference evidence="8 9" key="1">
    <citation type="journal article" date="2019" name="Commun. Biol.">
        <title>The bagworm genome reveals a unique fibroin gene that provides high tensile strength.</title>
        <authorList>
            <person name="Kono N."/>
            <person name="Nakamura H."/>
            <person name="Ohtoshi R."/>
            <person name="Tomita M."/>
            <person name="Numata K."/>
            <person name="Arakawa K."/>
        </authorList>
    </citation>
    <scope>NUCLEOTIDE SEQUENCE [LARGE SCALE GENOMIC DNA]</scope>
</reference>
<evidence type="ECO:0000256" key="1">
    <source>
        <dbReference type="ARBA" id="ARBA00004167"/>
    </source>
</evidence>
<keyword evidence="3" id="KW-0805">Transcription regulation</keyword>
<name>A0A4C1STY2_EUMVA</name>
<evidence type="ECO:0000256" key="7">
    <source>
        <dbReference type="SAM" id="MobiDB-lite"/>
    </source>
</evidence>
<evidence type="ECO:0000313" key="8">
    <source>
        <dbReference type="EMBL" id="GBP05602.1"/>
    </source>
</evidence>